<dbReference type="InterPro" id="IPR036047">
    <property type="entry name" value="F-box-like_dom_sf"/>
</dbReference>
<accession>A0A165EZ32</accession>
<dbReference type="PROSITE" id="PS50181">
    <property type="entry name" value="FBOX"/>
    <property type="match status" value="1"/>
</dbReference>
<evidence type="ECO:0000259" key="1">
    <source>
        <dbReference type="PROSITE" id="PS50181"/>
    </source>
</evidence>
<organism evidence="2 3">
    <name type="scientific">Exidia glandulosa HHB12029</name>
    <dbReference type="NCBI Taxonomy" id="1314781"/>
    <lineage>
        <taxon>Eukaryota</taxon>
        <taxon>Fungi</taxon>
        <taxon>Dikarya</taxon>
        <taxon>Basidiomycota</taxon>
        <taxon>Agaricomycotina</taxon>
        <taxon>Agaricomycetes</taxon>
        <taxon>Auriculariales</taxon>
        <taxon>Exidiaceae</taxon>
        <taxon>Exidia</taxon>
    </lineage>
</organism>
<reference evidence="2 3" key="1">
    <citation type="journal article" date="2016" name="Mol. Biol. Evol.">
        <title>Comparative Genomics of Early-Diverging Mushroom-Forming Fungi Provides Insights into the Origins of Lignocellulose Decay Capabilities.</title>
        <authorList>
            <person name="Nagy L.G."/>
            <person name="Riley R."/>
            <person name="Tritt A."/>
            <person name="Adam C."/>
            <person name="Daum C."/>
            <person name="Floudas D."/>
            <person name="Sun H."/>
            <person name="Yadav J.S."/>
            <person name="Pangilinan J."/>
            <person name="Larsson K.H."/>
            <person name="Matsuura K."/>
            <person name="Barry K."/>
            <person name="Labutti K."/>
            <person name="Kuo R."/>
            <person name="Ohm R.A."/>
            <person name="Bhattacharya S.S."/>
            <person name="Shirouzu T."/>
            <person name="Yoshinaga Y."/>
            <person name="Martin F.M."/>
            <person name="Grigoriev I.V."/>
            <person name="Hibbett D.S."/>
        </authorList>
    </citation>
    <scope>NUCLEOTIDE SEQUENCE [LARGE SCALE GENOMIC DNA]</scope>
    <source>
        <strain evidence="2 3">HHB12029</strain>
    </source>
</reference>
<name>A0A165EZ32_EXIGL</name>
<protein>
    <recommendedName>
        <fullName evidence="1">F-box domain-containing protein</fullName>
    </recommendedName>
</protein>
<sequence>MVELPADQHDLLRASVFSALQSVLDLGSLRDVMTSVRTVVDTAIADIAHAWNTAHKDPLCRLPVELHVSCLQWLELGGIITASQVSRAWRTIALSEPSLWDSFDASSFEDFERAFEVVLLRSQATPLDITWDTRVEPSQRVREMLVAHASHLRKLHLPSCRWSDELLSVLLSTSLPHLRTLQAKYENTRARLRLPDMMSDETMPRLQSVTLGPVLLPTRIHAVSSVTFLHLGAPSDCRDLFELFPLVQQVTLRDVSSATLLPYRLARSVTSMRLFSPAPLRIHEDHSVHLQSLDWHLVPHMRLECPDILEPLAWFSARTNSGWGMIINCEYYQFGRFDVTLKAEDGTALLVSVSSTCISPYTISIHPERWTADLTTLTLDGIVTSLTVLARKTIPSLRYLTLRPSRDHEARWMSALPSQQPAFQPVVVPVLRHLVLDFTVSQLDVAAATQVLQAVPTIVLLGDRRLDTIHLVGHGIAQLQRDDMPFVAEFCNELRLENVEFVESRVFSSDQV</sequence>
<dbReference type="InterPro" id="IPR032675">
    <property type="entry name" value="LRR_dom_sf"/>
</dbReference>
<dbReference type="SUPFAM" id="SSF81383">
    <property type="entry name" value="F-box domain"/>
    <property type="match status" value="1"/>
</dbReference>
<proteinExistence type="predicted"/>
<evidence type="ECO:0000313" key="2">
    <source>
        <dbReference type="EMBL" id="KZV88016.1"/>
    </source>
</evidence>
<dbReference type="AlphaFoldDB" id="A0A165EZ32"/>
<dbReference type="InParanoid" id="A0A165EZ32"/>
<keyword evidence="3" id="KW-1185">Reference proteome</keyword>
<dbReference type="Gene3D" id="3.80.10.10">
    <property type="entry name" value="Ribonuclease Inhibitor"/>
    <property type="match status" value="1"/>
</dbReference>
<dbReference type="InterPro" id="IPR001810">
    <property type="entry name" value="F-box_dom"/>
</dbReference>
<evidence type="ECO:0000313" key="3">
    <source>
        <dbReference type="Proteomes" id="UP000077266"/>
    </source>
</evidence>
<dbReference type="Pfam" id="PF12937">
    <property type="entry name" value="F-box-like"/>
    <property type="match status" value="1"/>
</dbReference>
<dbReference type="Proteomes" id="UP000077266">
    <property type="component" value="Unassembled WGS sequence"/>
</dbReference>
<dbReference type="OrthoDB" id="3365698at2759"/>
<gene>
    <name evidence="2" type="ORF">EXIGLDRAFT_723038</name>
</gene>
<dbReference type="EMBL" id="KV426109">
    <property type="protein sequence ID" value="KZV88016.1"/>
    <property type="molecule type" value="Genomic_DNA"/>
</dbReference>
<feature type="domain" description="F-box" evidence="1">
    <location>
        <begin position="56"/>
        <end position="103"/>
    </location>
</feature>